<dbReference type="AlphaFoldDB" id="A0A6B0TZP8"/>
<dbReference type="EMBL" id="GIFC01001368">
    <property type="protein sequence ID" value="MXU83451.1"/>
    <property type="molecule type" value="Transcribed_RNA"/>
</dbReference>
<name>A0A6B0TZP8_IXORI</name>
<protein>
    <submittedName>
        <fullName evidence="1">Putative secreted protein</fullName>
    </submittedName>
</protein>
<reference evidence="1" key="1">
    <citation type="submission" date="2019-12" db="EMBL/GenBank/DDBJ databases">
        <title>An insight into the sialome of adult female Ixodes ricinus ticks feeding for 6 days.</title>
        <authorList>
            <person name="Perner J."/>
            <person name="Ribeiro J.M.C."/>
        </authorList>
    </citation>
    <scope>NUCLEOTIDE SEQUENCE</scope>
    <source>
        <strain evidence="1">Semi-engorged</strain>
        <tissue evidence="1">Salivary glands</tissue>
    </source>
</reference>
<sequence length="75" mass="8961">MRKRYNTLVLRLFSLMAQTVGDRTRFKNDIAVNCWSSTFHFVFWGSLFLQMRNISEDRINNDFISPTVDREIRGK</sequence>
<evidence type="ECO:0000313" key="1">
    <source>
        <dbReference type="EMBL" id="MXU83451.1"/>
    </source>
</evidence>
<accession>A0A6B0TZP8</accession>
<proteinExistence type="predicted"/>
<organism evidence="1">
    <name type="scientific">Ixodes ricinus</name>
    <name type="common">Common tick</name>
    <name type="synonym">Acarus ricinus</name>
    <dbReference type="NCBI Taxonomy" id="34613"/>
    <lineage>
        <taxon>Eukaryota</taxon>
        <taxon>Metazoa</taxon>
        <taxon>Ecdysozoa</taxon>
        <taxon>Arthropoda</taxon>
        <taxon>Chelicerata</taxon>
        <taxon>Arachnida</taxon>
        <taxon>Acari</taxon>
        <taxon>Parasitiformes</taxon>
        <taxon>Ixodida</taxon>
        <taxon>Ixodoidea</taxon>
        <taxon>Ixodidae</taxon>
        <taxon>Ixodinae</taxon>
        <taxon>Ixodes</taxon>
    </lineage>
</organism>